<accession>A0A2U9II13</accession>
<dbReference type="EMBL" id="CP029289">
    <property type="protein sequence ID" value="AWR95683.1"/>
    <property type="molecule type" value="Genomic_DNA"/>
</dbReference>
<dbReference type="Gene3D" id="3.50.50.60">
    <property type="entry name" value="FAD/NAD(P)-binding domain"/>
    <property type="match status" value="2"/>
</dbReference>
<dbReference type="InterPro" id="IPR014105">
    <property type="entry name" value="Carotenoid/retinoid_OxRdtase"/>
</dbReference>
<reference evidence="5 6" key="1">
    <citation type="submission" date="2018-05" db="EMBL/GenBank/DDBJ databases">
        <title>Complete Genome Sequences of Extremely Thermoacidophilic, Metal-Mobilizing Type-Strain Members of the Archaeal Family Sulfolobaceae: Acidianus brierleyi DSM-1651T, Acidianus sulfidivorans DSM-18786T, Metallosphaera hakonensis DSM-7519T, and Metallosphaera prunae DSM-10039T.</title>
        <authorList>
            <person name="Counts J.A."/>
            <person name="Kelly R.M."/>
        </authorList>
    </citation>
    <scope>NUCLEOTIDE SEQUENCE [LARGE SCALE GENOMIC DNA]</scope>
    <source>
        <strain evidence="5 6">DSM 1651</strain>
    </source>
</reference>
<organism evidence="5 6">
    <name type="scientific">Acidianus brierleyi</name>
    <dbReference type="NCBI Taxonomy" id="41673"/>
    <lineage>
        <taxon>Archaea</taxon>
        <taxon>Thermoproteota</taxon>
        <taxon>Thermoprotei</taxon>
        <taxon>Sulfolobales</taxon>
        <taxon>Sulfolobaceae</taxon>
        <taxon>Acidianus</taxon>
    </lineage>
</organism>
<dbReference type="GeneID" id="36833471"/>
<dbReference type="InterPro" id="IPR002937">
    <property type="entry name" value="Amino_oxidase"/>
</dbReference>
<keyword evidence="3" id="KW-0560">Oxidoreductase</keyword>
<evidence type="ECO:0000313" key="6">
    <source>
        <dbReference type="Proteomes" id="UP000248044"/>
    </source>
</evidence>
<sequence length="469" mass="53644">MKVVIVGAGIGGLSTALYLRKKGEEVTIIEKLDQPGGRARSFSHEEFSFDMGPSWYLMAEVFEKFFHEVGEEPPQIMKVNPLFSLYTGKLNVLERSEEFNHDLSQFKDFESYLEDTQFMYSLAMEKFLFKEMKFSDFLDPAIISNLKRFPIFTSLDSFNRRYFSDDFLLKALGFSSVFLGGSPFNTPAVYAIVNYAIYGKGVYYPKGGFAGYVTKLFEACKKSGVQFKFNHEVDKIDVDNDKVISVRSGEDVERGDVFIFNMDYHYADTLLPMEYTMRGESYWERRKLSPSAVLAYVGVEGEVNAPHHGIFINGNWKLHFDSISKGNEPDPENMSYYVSYRKATDSSLKGKDLVFLIPVSPGLLLPNYQDYVRKVIDDFKAKTRSSFHIKYEKVYRAVNFEEDYNAYKGSAFGLSHTLDQTGPFRLPMKNRKLSNLFYVGQYTQPGIGVPMVTISAMIVGDKILNWSKK</sequence>
<evidence type="ECO:0000313" key="5">
    <source>
        <dbReference type="EMBL" id="AWR95683.1"/>
    </source>
</evidence>
<keyword evidence="2" id="KW-0125">Carotenoid biosynthesis</keyword>
<dbReference type="OrthoDB" id="40741at2157"/>
<dbReference type="Pfam" id="PF01593">
    <property type="entry name" value="Amino_oxidase"/>
    <property type="match status" value="1"/>
</dbReference>
<dbReference type="AlphaFoldDB" id="A0A2U9II13"/>
<dbReference type="GO" id="GO:0016117">
    <property type="term" value="P:carotenoid biosynthetic process"/>
    <property type="evidence" value="ECO:0007669"/>
    <property type="project" value="UniProtKB-KW"/>
</dbReference>
<proteinExistence type="predicted"/>
<dbReference type="KEGG" id="abri:DFR85_14905"/>
<dbReference type="RefSeq" id="WP_110271561.1">
    <property type="nucleotide sequence ID" value="NZ_CP029289.2"/>
</dbReference>
<dbReference type="PRINTS" id="PR00419">
    <property type="entry name" value="ADXRDTASE"/>
</dbReference>
<evidence type="ECO:0000256" key="2">
    <source>
        <dbReference type="ARBA" id="ARBA00022746"/>
    </source>
</evidence>
<dbReference type="GO" id="GO:0016491">
    <property type="term" value="F:oxidoreductase activity"/>
    <property type="evidence" value="ECO:0007669"/>
    <property type="project" value="UniProtKB-KW"/>
</dbReference>
<dbReference type="NCBIfam" id="TIGR02734">
    <property type="entry name" value="crtI_fam"/>
    <property type="match status" value="1"/>
</dbReference>
<name>A0A2U9II13_9CREN</name>
<protein>
    <submittedName>
        <fullName evidence="5">Phytoene desaturase</fullName>
    </submittedName>
</protein>
<dbReference type="InterPro" id="IPR036188">
    <property type="entry name" value="FAD/NAD-bd_sf"/>
</dbReference>
<evidence type="ECO:0000256" key="1">
    <source>
        <dbReference type="ARBA" id="ARBA00004829"/>
    </source>
</evidence>
<dbReference type="Proteomes" id="UP000248044">
    <property type="component" value="Chromosome"/>
</dbReference>
<dbReference type="PANTHER" id="PTHR43734">
    <property type="entry name" value="PHYTOENE DESATURASE"/>
    <property type="match status" value="1"/>
</dbReference>
<keyword evidence="6" id="KW-1185">Reference proteome</keyword>
<gene>
    <name evidence="5" type="ORF">DFR85_14905</name>
</gene>
<evidence type="ECO:0000256" key="3">
    <source>
        <dbReference type="ARBA" id="ARBA00023002"/>
    </source>
</evidence>
<feature type="domain" description="Amine oxidase" evidence="4">
    <location>
        <begin position="10"/>
        <end position="458"/>
    </location>
</feature>
<dbReference type="PANTHER" id="PTHR43734:SF1">
    <property type="entry name" value="PHYTOENE DESATURASE"/>
    <property type="match status" value="1"/>
</dbReference>
<evidence type="ECO:0000259" key="4">
    <source>
        <dbReference type="Pfam" id="PF01593"/>
    </source>
</evidence>
<dbReference type="SUPFAM" id="SSF51905">
    <property type="entry name" value="FAD/NAD(P)-binding domain"/>
    <property type="match status" value="1"/>
</dbReference>
<comment type="pathway">
    <text evidence="1">Carotenoid biosynthesis.</text>
</comment>